<sequence>MQAPTGFLITLLLLLLVASTLPAVVAAPIPAGTAAPLPPPPANREDDIGTLAATPGADASNTFAPGPVQAGNENKGKEVLERGQGVPEWFGGDKKKGGK</sequence>
<dbReference type="OrthoDB" id="10399829at2759"/>
<accession>A0A8H7E7J6</accession>
<dbReference type="Proteomes" id="UP000606974">
    <property type="component" value="Unassembled WGS sequence"/>
</dbReference>
<protein>
    <submittedName>
        <fullName evidence="3">Uncharacterized protein</fullName>
    </submittedName>
</protein>
<dbReference type="EMBL" id="JAACFV010000021">
    <property type="protein sequence ID" value="KAF7511315.1"/>
    <property type="molecule type" value="Genomic_DNA"/>
</dbReference>
<feature type="signal peptide" evidence="2">
    <location>
        <begin position="1"/>
        <end position="26"/>
    </location>
</feature>
<proteinExistence type="predicted"/>
<evidence type="ECO:0000313" key="4">
    <source>
        <dbReference type="Proteomes" id="UP000606974"/>
    </source>
</evidence>
<evidence type="ECO:0000313" key="3">
    <source>
        <dbReference type="EMBL" id="KAF7511315.1"/>
    </source>
</evidence>
<name>A0A8H7E7J6_9EURO</name>
<reference evidence="3" key="1">
    <citation type="submission" date="2020-02" db="EMBL/GenBank/DDBJ databases">
        <authorList>
            <person name="Palmer J.M."/>
        </authorList>
    </citation>
    <scope>NUCLEOTIDE SEQUENCE</scope>
    <source>
        <strain evidence="3">EPUS1.4</strain>
        <tissue evidence="3">Thallus</tissue>
    </source>
</reference>
<feature type="region of interest" description="Disordered" evidence="1">
    <location>
        <begin position="30"/>
        <end position="99"/>
    </location>
</feature>
<keyword evidence="2" id="KW-0732">Signal</keyword>
<feature type="chain" id="PRO_5034553443" evidence="2">
    <location>
        <begin position="27"/>
        <end position="99"/>
    </location>
</feature>
<comment type="caution">
    <text evidence="3">The sequence shown here is derived from an EMBL/GenBank/DDBJ whole genome shotgun (WGS) entry which is preliminary data.</text>
</comment>
<dbReference type="AlphaFoldDB" id="A0A8H7E7J6"/>
<evidence type="ECO:0000256" key="2">
    <source>
        <dbReference type="SAM" id="SignalP"/>
    </source>
</evidence>
<gene>
    <name evidence="3" type="ORF">GJ744_004880</name>
</gene>
<evidence type="ECO:0000256" key="1">
    <source>
        <dbReference type="SAM" id="MobiDB-lite"/>
    </source>
</evidence>
<keyword evidence="4" id="KW-1185">Reference proteome</keyword>
<organism evidence="3 4">
    <name type="scientific">Endocarpon pusillum</name>
    <dbReference type="NCBI Taxonomy" id="364733"/>
    <lineage>
        <taxon>Eukaryota</taxon>
        <taxon>Fungi</taxon>
        <taxon>Dikarya</taxon>
        <taxon>Ascomycota</taxon>
        <taxon>Pezizomycotina</taxon>
        <taxon>Eurotiomycetes</taxon>
        <taxon>Chaetothyriomycetidae</taxon>
        <taxon>Verrucariales</taxon>
        <taxon>Verrucariaceae</taxon>
        <taxon>Endocarpon</taxon>
    </lineage>
</organism>